<dbReference type="PROSITE" id="PS50011">
    <property type="entry name" value="PROTEIN_KINASE_DOM"/>
    <property type="match status" value="1"/>
</dbReference>
<keyword evidence="7 20" id="KW-0812">Transmembrane</keyword>
<dbReference type="EC" id="2.7.11.1" evidence="4"/>
<feature type="binding site" evidence="19">
    <location>
        <position position="337"/>
    </location>
    <ligand>
        <name>ATP</name>
        <dbReference type="ChEBI" id="CHEBI:30616"/>
    </ligand>
</feature>
<dbReference type="Gene3D" id="3.30.200.20">
    <property type="entry name" value="Phosphorylase Kinase, domain 1"/>
    <property type="match status" value="1"/>
</dbReference>
<name>A0AAN8VBG6_9MAGN</name>
<dbReference type="FunFam" id="3.30.200.20:FF:000112">
    <property type="entry name" value="Lectin-domain containing receptor kinase A4.3"/>
    <property type="match status" value="1"/>
</dbReference>
<dbReference type="PANTHER" id="PTHR27007">
    <property type="match status" value="1"/>
</dbReference>
<dbReference type="InterPro" id="IPR008271">
    <property type="entry name" value="Ser/Thr_kinase_AS"/>
</dbReference>
<evidence type="ECO:0000259" key="21">
    <source>
        <dbReference type="PROSITE" id="PS50011"/>
    </source>
</evidence>
<keyword evidence="16" id="KW-0325">Glycoprotein</keyword>
<dbReference type="CDD" id="cd14066">
    <property type="entry name" value="STKc_IRAK"/>
    <property type="match status" value="1"/>
</dbReference>
<dbReference type="InterPro" id="IPR001245">
    <property type="entry name" value="Ser-Thr/Tyr_kinase_cat_dom"/>
</dbReference>
<comment type="catalytic activity">
    <reaction evidence="17">
        <text>L-threonyl-[protein] + ATP = O-phospho-L-threonyl-[protein] + ADP + H(+)</text>
        <dbReference type="Rhea" id="RHEA:46608"/>
        <dbReference type="Rhea" id="RHEA-COMP:11060"/>
        <dbReference type="Rhea" id="RHEA-COMP:11605"/>
        <dbReference type="ChEBI" id="CHEBI:15378"/>
        <dbReference type="ChEBI" id="CHEBI:30013"/>
        <dbReference type="ChEBI" id="CHEBI:30616"/>
        <dbReference type="ChEBI" id="CHEBI:61977"/>
        <dbReference type="ChEBI" id="CHEBI:456216"/>
        <dbReference type="EC" id="2.7.11.1"/>
    </reaction>
</comment>
<dbReference type="CDD" id="cd06899">
    <property type="entry name" value="lectin_legume_LecRK_Arcelin_ConA"/>
    <property type="match status" value="1"/>
</dbReference>
<dbReference type="PROSITE" id="PS00108">
    <property type="entry name" value="PROTEIN_KINASE_ST"/>
    <property type="match status" value="1"/>
</dbReference>
<organism evidence="22 23">
    <name type="scientific">Dillenia turbinata</name>
    <dbReference type="NCBI Taxonomy" id="194707"/>
    <lineage>
        <taxon>Eukaryota</taxon>
        <taxon>Viridiplantae</taxon>
        <taxon>Streptophyta</taxon>
        <taxon>Embryophyta</taxon>
        <taxon>Tracheophyta</taxon>
        <taxon>Spermatophyta</taxon>
        <taxon>Magnoliopsida</taxon>
        <taxon>eudicotyledons</taxon>
        <taxon>Gunneridae</taxon>
        <taxon>Pentapetalae</taxon>
        <taxon>Dilleniales</taxon>
        <taxon>Dilleniaceae</taxon>
        <taxon>Dillenia</taxon>
    </lineage>
</organism>
<evidence type="ECO:0000256" key="19">
    <source>
        <dbReference type="PROSITE-ProRule" id="PRU10141"/>
    </source>
</evidence>
<keyword evidence="12 19" id="KW-0067">ATP-binding</keyword>
<comment type="caution">
    <text evidence="22">The sequence shown here is derived from an EMBL/GenBank/DDBJ whole genome shotgun (WGS) entry which is preliminary data.</text>
</comment>
<dbReference type="GO" id="GO:0016020">
    <property type="term" value="C:membrane"/>
    <property type="evidence" value="ECO:0007669"/>
    <property type="project" value="UniProtKB-SubCell"/>
</dbReference>
<dbReference type="InterPro" id="IPR011009">
    <property type="entry name" value="Kinase-like_dom_sf"/>
</dbReference>
<feature type="transmembrane region" description="Helical" evidence="20">
    <location>
        <begin position="251"/>
        <end position="273"/>
    </location>
</feature>
<dbReference type="InterPro" id="IPR013320">
    <property type="entry name" value="ConA-like_dom_sf"/>
</dbReference>
<dbReference type="SUPFAM" id="SSF49899">
    <property type="entry name" value="Concanavalin A-like lectins/glucanases"/>
    <property type="match status" value="1"/>
</dbReference>
<evidence type="ECO:0000256" key="13">
    <source>
        <dbReference type="ARBA" id="ARBA00022989"/>
    </source>
</evidence>
<evidence type="ECO:0000256" key="5">
    <source>
        <dbReference type="ARBA" id="ARBA00022527"/>
    </source>
</evidence>
<reference evidence="22 23" key="1">
    <citation type="submission" date="2023-12" db="EMBL/GenBank/DDBJ databases">
        <title>A high-quality genome assembly for Dillenia turbinata (Dilleniales).</title>
        <authorList>
            <person name="Chanderbali A."/>
        </authorList>
    </citation>
    <scope>NUCLEOTIDE SEQUENCE [LARGE SCALE GENOMIC DNA]</scope>
    <source>
        <strain evidence="22">LSX21</strain>
        <tissue evidence="22">Leaf</tissue>
    </source>
</reference>
<proteinExistence type="inferred from homology"/>
<dbReference type="Pfam" id="PF07714">
    <property type="entry name" value="PK_Tyr_Ser-Thr"/>
    <property type="match status" value="1"/>
</dbReference>
<dbReference type="Pfam" id="PF00139">
    <property type="entry name" value="Lectin_legB"/>
    <property type="match status" value="2"/>
</dbReference>
<comment type="similarity">
    <text evidence="3">In the C-terminal section; belongs to the protein kinase superfamily. Ser/Thr protein kinase family.</text>
</comment>
<comment type="similarity">
    <text evidence="2">In the N-terminal section; belongs to the leguminous lectin family.</text>
</comment>
<evidence type="ECO:0000313" key="22">
    <source>
        <dbReference type="EMBL" id="KAK6927021.1"/>
    </source>
</evidence>
<dbReference type="AlphaFoldDB" id="A0AAN8VBG6"/>
<feature type="domain" description="Protein kinase" evidence="21">
    <location>
        <begin position="308"/>
        <end position="584"/>
    </location>
</feature>
<comment type="subcellular location">
    <subcellularLocation>
        <location evidence="1">Membrane</location>
        <topology evidence="1">Single-pass type I membrane protein</topology>
    </subcellularLocation>
</comment>
<protein>
    <recommendedName>
        <fullName evidence="4">non-specific serine/threonine protein kinase</fullName>
        <ecNumber evidence="4">2.7.11.1</ecNumber>
    </recommendedName>
</protein>
<keyword evidence="11 22" id="KW-0418">Kinase</keyword>
<keyword evidence="9" id="KW-0430">Lectin</keyword>
<keyword evidence="10 19" id="KW-0547">Nucleotide-binding</keyword>
<keyword evidence="23" id="KW-1185">Reference proteome</keyword>
<dbReference type="InterPro" id="IPR050528">
    <property type="entry name" value="L-type_Lectin-RKs"/>
</dbReference>
<keyword evidence="5" id="KW-0723">Serine/threonine-protein kinase</keyword>
<dbReference type="Gene3D" id="1.10.510.10">
    <property type="entry name" value="Transferase(Phosphotransferase) domain 1"/>
    <property type="match status" value="1"/>
</dbReference>
<evidence type="ECO:0000256" key="14">
    <source>
        <dbReference type="ARBA" id="ARBA00023136"/>
    </source>
</evidence>
<evidence type="ECO:0000256" key="1">
    <source>
        <dbReference type="ARBA" id="ARBA00004479"/>
    </source>
</evidence>
<dbReference type="GO" id="GO:0005524">
    <property type="term" value="F:ATP binding"/>
    <property type="evidence" value="ECO:0007669"/>
    <property type="project" value="UniProtKB-UniRule"/>
</dbReference>
<evidence type="ECO:0000256" key="4">
    <source>
        <dbReference type="ARBA" id="ARBA00012513"/>
    </source>
</evidence>
<dbReference type="GO" id="GO:0030246">
    <property type="term" value="F:carbohydrate binding"/>
    <property type="evidence" value="ECO:0007669"/>
    <property type="project" value="UniProtKB-KW"/>
</dbReference>
<accession>A0AAN8VBG6</accession>
<evidence type="ECO:0000256" key="17">
    <source>
        <dbReference type="ARBA" id="ARBA00047899"/>
    </source>
</evidence>
<evidence type="ECO:0000256" key="6">
    <source>
        <dbReference type="ARBA" id="ARBA00022679"/>
    </source>
</evidence>
<evidence type="ECO:0000256" key="16">
    <source>
        <dbReference type="ARBA" id="ARBA00023180"/>
    </source>
</evidence>
<dbReference type="InterPro" id="IPR017441">
    <property type="entry name" value="Protein_kinase_ATP_BS"/>
</dbReference>
<sequence>MIVFTHIESLAFAQKESQFIYNGFRGAKISLDGNSEVHANGLLQLTNTSKQQKGHCFYQIPLNFNSSSSGSAQSLSFSTNFVFAMVPELDNKASGHGIAFTVSPSTDFSTATATEYLGLFNYSNNGLPSNHVFAVELDSILSPEFNDINDNHVGIDVNNLKSNYSAPVTYVSIAPARMEEPKHPLVSTYVDLSLIFLDSMYVGFSASTGSVASDHYILGWSFNNSGKSQSLAILDLPSYPRQRVSKGKSTLAITILLVVLIGTVIVLIIGYAYTRWTKKFEELREDWEREYGPRRFCYKDLYKATKGFRDRELLGSGGFGKVYRGVLPSSKVEVAVKIISHGSHQGLREFVAEIVSMGRLRHRNLVQLLGYCRRKGELILVYDYMQNGSLDKFLFGNEKPNLGWTQRFHILKGVASGLLYLHEEWEQVVVHRDVKASNVLLDADLNARLGDFGLARLHDHGANPQTTRVVGTVGYLAPELTRTRKATPGTDVYAFGVFMLEMACGRRPIHLNRLEEEMILMDWVFQCWKEGTILDTIDPRLESTVVVEEVELVLKLGLLCTHSVPAARPSMRQVMQYLNGDNILPELPLCDLSTRCTTMGDEIFAENLSFALSSGSRSAYSMSSSHSILTLGR</sequence>
<evidence type="ECO:0000256" key="18">
    <source>
        <dbReference type="ARBA" id="ARBA00048679"/>
    </source>
</evidence>
<evidence type="ECO:0000256" key="2">
    <source>
        <dbReference type="ARBA" id="ARBA00008536"/>
    </source>
</evidence>
<evidence type="ECO:0000256" key="12">
    <source>
        <dbReference type="ARBA" id="ARBA00022840"/>
    </source>
</evidence>
<keyword evidence="14 20" id="KW-0472">Membrane</keyword>
<evidence type="ECO:0000256" key="15">
    <source>
        <dbReference type="ARBA" id="ARBA00023170"/>
    </source>
</evidence>
<evidence type="ECO:0000256" key="8">
    <source>
        <dbReference type="ARBA" id="ARBA00022729"/>
    </source>
</evidence>
<dbReference type="FunFam" id="1.10.510.10:FF:000108">
    <property type="entry name" value="L-type lectin-domain containing receptor kinase S.4"/>
    <property type="match status" value="1"/>
</dbReference>
<evidence type="ECO:0000256" key="10">
    <source>
        <dbReference type="ARBA" id="ARBA00022741"/>
    </source>
</evidence>
<evidence type="ECO:0000256" key="11">
    <source>
        <dbReference type="ARBA" id="ARBA00022777"/>
    </source>
</evidence>
<dbReference type="Gene3D" id="2.60.120.200">
    <property type="match status" value="1"/>
</dbReference>
<keyword evidence="15" id="KW-0675">Receptor</keyword>
<evidence type="ECO:0000313" key="23">
    <source>
        <dbReference type="Proteomes" id="UP001370490"/>
    </source>
</evidence>
<keyword evidence="8" id="KW-0732">Signal</keyword>
<evidence type="ECO:0000256" key="3">
    <source>
        <dbReference type="ARBA" id="ARBA00010217"/>
    </source>
</evidence>
<dbReference type="SUPFAM" id="SSF56112">
    <property type="entry name" value="Protein kinase-like (PK-like)"/>
    <property type="match status" value="1"/>
</dbReference>
<evidence type="ECO:0000256" key="9">
    <source>
        <dbReference type="ARBA" id="ARBA00022734"/>
    </source>
</evidence>
<dbReference type="EMBL" id="JBAMMX010000015">
    <property type="protein sequence ID" value="KAK6927021.1"/>
    <property type="molecule type" value="Genomic_DNA"/>
</dbReference>
<evidence type="ECO:0000256" key="7">
    <source>
        <dbReference type="ARBA" id="ARBA00022692"/>
    </source>
</evidence>
<dbReference type="GO" id="GO:0004674">
    <property type="term" value="F:protein serine/threonine kinase activity"/>
    <property type="evidence" value="ECO:0007669"/>
    <property type="project" value="UniProtKB-KW"/>
</dbReference>
<dbReference type="SMART" id="SM00220">
    <property type="entry name" value="S_TKc"/>
    <property type="match status" value="1"/>
</dbReference>
<dbReference type="InterPro" id="IPR000719">
    <property type="entry name" value="Prot_kinase_dom"/>
</dbReference>
<keyword evidence="6" id="KW-0808">Transferase</keyword>
<dbReference type="PROSITE" id="PS00107">
    <property type="entry name" value="PROTEIN_KINASE_ATP"/>
    <property type="match status" value="1"/>
</dbReference>
<keyword evidence="13 20" id="KW-1133">Transmembrane helix</keyword>
<dbReference type="Proteomes" id="UP001370490">
    <property type="component" value="Unassembled WGS sequence"/>
</dbReference>
<gene>
    <name evidence="22" type="ORF">RJ641_008740</name>
</gene>
<evidence type="ECO:0000256" key="20">
    <source>
        <dbReference type="SAM" id="Phobius"/>
    </source>
</evidence>
<comment type="catalytic activity">
    <reaction evidence="18">
        <text>L-seryl-[protein] + ATP = O-phospho-L-seryl-[protein] + ADP + H(+)</text>
        <dbReference type="Rhea" id="RHEA:17989"/>
        <dbReference type="Rhea" id="RHEA-COMP:9863"/>
        <dbReference type="Rhea" id="RHEA-COMP:11604"/>
        <dbReference type="ChEBI" id="CHEBI:15378"/>
        <dbReference type="ChEBI" id="CHEBI:29999"/>
        <dbReference type="ChEBI" id="CHEBI:30616"/>
        <dbReference type="ChEBI" id="CHEBI:83421"/>
        <dbReference type="ChEBI" id="CHEBI:456216"/>
        <dbReference type="EC" id="2.7.11.1"/>
    </reaction>
</comment>
<dbReference type="InterPro" id="IPR001220">
    <property type="entry name" value="Legume_lectin_dom"/>
</dbReference>